<feature type="compositionally biased region" description="Low complexity" evidence="1">
    <location>
        <begin position="322"/>
        <end position="340"/>
    </location>
</feature>
<feature type="region of interest" description="Disordered" evidence="1">
    <location>
        <begin position="257"/>
        <end position="292"/>
    </location>
</feature>
<gene>
    <name evidence="2" type="ORF">EV645_7582</name>
</gene>
<name>A0A4Q7W2Y9_9ACTN</name>
<keyword evidence="3" id="KW-1185">Reference proteome</keyword>
<sequence length="352" mass="37073">MPESAQRVPEDSPTYREFTRLYDLARQLRPTVADRWNRELYATSGRGGFDQHTGAIGVHELLLRDGLTRDPAANPRRQARALDAVLTRATQAGMQLEAPGEANAVRTTQSRGLHDGVAAVRAATDFEALAELAGYDGLSLGGEQHSGAYAAANGLIQQASGASVDRRELIDRLGQGPAVMQFDQLAEAVVRNRLAEIAPAEGVDRQAVRHELVETMLHPQWESLAGRSPEAGQHVAEEIGRGLNAKVEEIRRRGPHPARIAETGGVPQQQVGGEAPADAARQQTPEPEPAMHPAQVEEVAAARFLSGVAPAAGAAGRGSALGDGSRATARAAGTARGVAAPRLERPGGSGRG</sequence>
<evidence type="ECO:0000313" key="2">
    <source>
        <dbReference type="EMBL" id="RZU03550.1"/>
    </source>
</evidence>
<reference evidence="2 3" key="1">
    <citation type="journal article" date="2015" name="Stand. Genomic Sci.">
        <title>Genomic Encyclopedia of Bacterial and Archaeal Type Strains, Phase III: the genomes of soil and plant-associated and newly described type strains.</title>
        <authorList>
            <person name="Whitman W.B."/>
            <person name="Woyke T."/>
            <person name="Klenk H.P."/>
            <person name="Zhou Y."/>
            <person name="Lilburn T.G."/>
            <person name="Beck B.J."/>
            <person name="De Vos P."/>
            <person name="Vandamme P."/>
            <person name="Eisen J.A."/>
            <person name="Garrity G."/>
            <person name="Hugenholtz P."/>
            <person name="Kyrpides N.C."/>
        </authorList>
    </citation>
    <scope>NUCLEOTIDE SEQUENCE [LARGE SCALE GENOMIC DNA]</scope>
    <source>
        <strain evidence="2 3">VKM Ac-2540</strain>
    </source>
</reference>
<dbReference type="AlphaFoldDB" id="A0A4Q7W2Y9"/>
<dbReference type="OrthoDB" id="3824163at2"/>
<dbReference type="RefSeq" id="WP_130449224.1">
    <property type="nucleotide sequence ID" value="NZ_SHKR01000017.1"/>
</dbReference>
<organism evidence="2 3">
    <name type="scientific">Kribbella rubisoli</name>
    <dbReference type="NCBI Taxonomy" id="3075929"/>
    <lineage>
        <taxon>Bacteria</taxon>
        <taxon>Bacillati</taxon>
        <taxon>Actinomycetota</taxon>
        <taxon>Actinomycetes</taxon>
        <taxon>Propionibacteriales</taxon>
        <taxon>Kribbellaceae</taxon>
        <taxon>Kribbella</taxon>
    </lineage>
</organism>
<evidence type="ECO:0000256" key="1">
    <source>
        <dbReference type="SAM" id="MobiDB-lite"/>
    </source>
</evidence>
<proteinExistence type="predicted"/>
<feature type="region of interest" description="Disordered" evidence="1">
    <location>
        <begin position="311"/>
        <end position="352"/>
    </location>
</feature>
<comment type="caution">
    <text evidence="2">The sequence shown here is derived from an EMBL/GenBank/DDBJ whole genome shotgun (WGS) entry which is preliminary data.</text>
</comment>
<dbReference type="Proteomes" id="UP000292027">
    <property type="component" value="Unassembled WGS sequence"/>
</dbReference>
<evidence type="ECO:0000313" key="3">
    <source>
        <dbReference type="Proteomes" id="UP000292027"/>
    </source>
</evidence>
<dbReference type="EMBL" id="SHKR01000017">
    <property type="protein sequence ID" value="RZU03550.1"/>
    <property type="molecule type" value="Genomic_DNA"/>
</dbReference>
<protein>
    <submittedName>
        <fullName evidence="2">Uncharacterized protein</fullName>
    </submittedName>
</protein>
<accession>A0A4Q7W2Y9</accession>